<protein>
    <submittedName>
        <fullName evidence="1">Uncharacterized protein</fullName>
    </submittedName>
</protein>
<evidence type="ECO:0000313" key="2">
    <source>
        <dbReference type="Proteomes" id="UP000019482"/>
    </source>
</evidence>
<dbReference type="AlphaFoldDB" id="W6N1B4"/>
<reference evidence="1 2" key="1">
    <citation type="journal article" date="2015" name="Genome Announc.">
        <title>Draft Genome Sequence of Clostridium tyrobutyricum Strain DIVETGP, Isolated from Cow's Milk for Grana Padano Production.</title>
        <authorList>
            <person name="Soggiu A."/>
            <person name="Piras C."/>
            <person name="Gaiarsa S."/>
            <person name="Sassera D."/>
            <person name="Roncada P."/>
            <person name="Bendixen E."/>
            <person name="Brasca M."/>
            <person name="Bonizzi L."/>
        </authorList>
    </citation>
    <scope>NUCLEOTIDE SEQUENCE [LARGE SCALE GENOMIC DNA]</scope>
    <source>
        <strain evidence="1 2">DIVETGP</strain>
    </source>
</reference>
<comment type="caution">
    <text evidence="1">The sequence shown here is derived from an EMBL/GenBank/DDBJ whole genome shotgun (WGS) entry which is preliminary data.</text>
</comment>
<organism evidence="1 2">
    <name type="scientific">Clostridium tyrobutyricum DIVETGP</name>
    <dbReference type="NCBI Taxonomy" id="1408889"/>
    <lineage>
        <taxon>Bacteria</taxon>
        <taxon>Bacillati</taxon>
        <taxon>Bacillota</taxon>
        <taxon>Clostridia</taxon>
        <taxon>Eubacteriales</taxon>
        <taxon>Clostridiaceae</taxon>
        <taxon>Clostridium</taxon>
    </lineage>
</organism>
<evidence type="ECO:0000313" key="1">
    <source>
        <dbReference type="EMBL" id="CDL90023.1"/>
    </source>
</evidence>
<proteinExistence type="predicted"/>
<name>W6N1B4_CLOTY</name>
<sequence>MYTSRELVNKLLWLKREGFDVEYAEEVFSNYSKYGIETLTACSFSLTQYAGFNLGTQMATLDFMENLDRQKEYRDYFTQNFEDCIADLYITLLEDLQHRGELEQFHTDTEFVVAFSKAVEYFYNNL</sequence>
<gene>
    <name evidence="1" type="ORF">CTDIVETGP_0093</name>
</gene>
<dbReference type="Proteomes" id="UP000019482">
    <property type="component" value="Unassembled WGS sequence"/>
</dbReference>
<keyword evidence="2" id="KW-1185">Reference proteome</keyword>
<dbReference type="EMBL" id="CBXI010000003">
    <property type="protein sequence ID" value="CDL90023.1"/>
    <property type="molecule type" value="Genomic_DNA"/>
</dbReference>
<dbReference type="RefSeq" id="WP_017895986.1">
    <property type="nucleotide sequence ID" value="NZ_CBXI010000003.1"/>
</dbReference>
<accession>W6N1B4</accession>
<dbReference type="GeneID" id="29420645"/>